<evidence type="ECO:0000313" key="6">
    <source>
        <dbReference type="EMBL" id="MBD1597999.1"/>
    </source>
</evidence>
<dbReference type="Gene3D" id="1.10.510.10">
    <property type="entry name" value="Transferase(Phosphotransferase) domain 1"/>
    <property type="match status" value="1"/>
</dbReference>
<keyword evidence="3 6" id="KW-0418">Kinase</keyword>
<name>A0ABR7YXZ3_9PSED</name>
<organism evidence="6 7">
    <name type="scientific">Pseudomonas typographi</name>
    <dbReference type="NCBI Taxonomy" id="2715964"/>
    <lineage>
        <taxon>Bacteria</taxon>
        <taxon>Pseudomonadati</taxon>
        <taxon>Pseudomonadota</taxon>
        <taxon>Gammaproteobacteria</taxon>
        <taxon>Pseudomonadales</taxon>
        <taxon>Pseudomonadaceae</taxon>
        <taxon>Pseudomonas</taxon>
    </lineage>
</organism>
<dbReference type="Proteomes" id="UP000805841">
    <property type="component" value="Unassembled WGS sequence"/>
</dbReference>
<dbReference type="SUPFAM" id="SSF56112">
    <property type="entry name" value="Protein kinase-like (PK-like)"/>
    <property type="match status" value="1"/>
</dbReference>
<reference evidence="6 7" key="1">
    <citation type="journal article" date="2020" name="Insects">
        <title>Bacteria Belonging to Pseudomonas typographi sp. nov. from the Bark Beetle Ips typographus Have Genomic Potential to Aid in the Host Ecology.</title>
        <authorList>
            <person name="Peral-Aranega E."/>
            <person name="Saati-Santamaria Z."/>
            <person name="Kolarik M."/>
            <person name="Rivas R."/>
            <person name="Garcia-Fraile P."/>
        </authorList>
    </citation>
    <scope>NUCLEOTIDE SEQUENCE [LARGE SCALE GENOMIC DNA]</scope>
    <source>
        <strain evidence="6 7">CA3A</strain>
    </source>
</reference>
<accession>A0ABR7YXZ3</accession>
<evidence type="ECO:0000256" key="4">
    <source>
        <dbReference type="ARBA" id="ARBA00022840"/>
    </source>
</evidence>
<dbReference type="RefSeq" id="WP_190417871.1">
    <property type="nucleotide sequence ID" value="NZ_JAAOCA010000004.1"/>
</dbReference>
<keyword evidence="4" id="KW-0067">ATP-binding</keyword>
<dbReference type="InterPro" id="IPR011009">
    <property type="entry name" value="Kinase-like_dom_sf"/>
</dbReference>
<evidence type="ECO:0000313" key="7">
    <source>
        <dbReference type="Proteomes" id="UP000805841"/>
    </source>
</evidence>
<evidence type="ECO:0000256" key="2">
    <source>
        <dbReference type="ARBA" id="ARBA00022741"/>
    </source>
</evidence>
<dbReference type="GO" id="GO:0016301">
    <property type="term" value="F:kinase activity"/>
    <property type="evidence" value="ECO:0007669"/>
    <property type="project" value="UniProtKB-KW"/>
</dbReference>
<dbReference type="Pfam" id="PF00069">
    <property type="entry name" value="Pkinase"/>
    <property type="match status" value="1"/>
</dbReference>
<dbReference type="EMBL" id="JAAOCA010000004">
    <property type="protein sequence ID" value="MBD1597999.1"/>
    <property type="molecule type" value="Genomic_DNA"/>
</dbReference>
<evidence type="ECO:0000256" key="3">
    <source>
        <dbReference type="ARBA" id="ARBA00022777"/>
    </source>
</evidence>
<dbReference type="InterPro" id="IPR008271">
    <property type="entry name" value="Ser/Thr_kinase_AS"/>
</dbReference>
<proteinExistence type="predicted"/>
<dbReference type="SMART" id="SM00220">
    <property type="entry name" value="S_TKc"/>
    <property type="match status" value="1"/>
</dbReference>
<feature type="domain" description="Protein kinase" evidence="5">
    <location>
        <begin position="61"/>
        <end position="333"/>
    </location>
</feature>
<gene>
    <name evidence="6" type="ORF">HAQ05_04635</name>
</gene>
<dbReference type="PROSITE" id="PS50011">
    <property type="entry name" value="PROTEIN_KINASE_DOM"/>
    <property type="match status" value="1"/>
</dbReference>
<dbReference type="PANTHER" id="PTHR44329">
    <property type="entry name" value="SERINE/THREONINE-PROTEIN KINASE TNNI3K-RELATED"/>
    <property type="match status" value="1"/>
</dbReference>
<keyword evidence="1" id="KW-0808">Transferase</keyword>
<dbReference type="InterPro" id="IPR000719">
    <property type="entry name" value="Prot_kinase_dom"/>
</dbReference>
<dbReference type="PROSITE" id="PS00108">
    <property type="entry name" value="PROTEIN_KINASE_ST"/>
    <property type="match status" value="1"/>
</dbReference>
<comment type="caution">
    <text evidence="6">The sequence shown here is derived from an EMBL/GenBank/DDBJ whole genome shotgun (WGS) entry which is preliminary data.</text>
</comment>
<sequence>MLIRVIHCVPSPPCRLAESPNCAKTRLWLSSNLKKIRNNPGSLSNIVNRSNVPHVDSKLSQSGKKYIGKGGWGEVKLVGIALPFSGLCPQLKNDIPIIVSAASKRPTDSSDACIASQAERLALKASADRPHPNLQRSLVTTRDQIITPLAVTSLDKYFKAGPMPMHELLKLHREVAQGLEHLHQLGYLHLDIKPENILINAAGSAILSDIGGHTKTSIQDRGYIGFSFPEISEIGKASDVYGFAGMLFESLTLEKVTVTEEGSEAARKFAKRLDPQRIDKILSRVFPPSIQAQSGVEGKLVAMLKEGLSVDPNKRPPLSDFISALKAFEHTLRPSKS</sequence>
<protein>
    <submittedName>
        <fullName evidence="6">Protein kinase</fullName>
    </submittedName>
</protein>
<evidence type="ECO:0000256" key="1">
    <source>
        <dbReference type="ARBA" id="ARBA00022679"/>
    </source>
</evidence>
<keyword evidence="2" id="KW-0547">Nucleotide-binding</keyword>
<keyword evidence="7" id="KW-1185">Reference proteome</keyword>
<dbReference type="InterPro" id="IPR051681">
    <property type="entry name" value="Ser/Thr_Kinases-Pseudokinases"/>
</dbReference>
<dbReference type="PANTHER" id="PTHR44329:SF288">
    <property type="entry name" value="MITOGEN-ACTIVATED PROTEIN KINASE KINASE KINASE 20"/>
    <property type="match status" value="1"/>
</dbReference>
<evidence type="ECO:0000259" key="5">
    <source>
        <dbReference type="PROSITE" id="PS50011"/>
    </source>
</evidence>